<dbReference type="PANTHER" id="PTHR43479:SF11">
    <property type="entry name" value="ACREF_ENVCD OPERON REPRESSOR-RELATED"/>
    <property type="match status" value="1"/>
</dbReference>
<evidence type="ECO:0000259" key="3">
    <source>
        <dbReference type="PROSITE" id="PS50977"/>
    </source>
</evidence>
<evidence type="ECO:0000256" key="2">
    <source>
        <dbReference type="PROSITE-ProRule" id="PRU00335"/>
    </source>
</evidence>
<dbReference type="InterPro" id="IPR001647">
    <property type="entry name" value="HTH_TetR"/>
</dbReference>
<evidence type="ECO:0000313" key="4">
    <source>
        <dbReference type="EMBL" id="MBL4933674.1"/>
    </source>
</evidence>
<dbReference type="EMBL" id="JAESWA010000027">
    <property type="protein sequence ID" value="MBL4933674.1"/>
    <property type="molecule type" value="Genomic_DNA"/>
</dbReference>
<evidence type="ECO:0000256" key="1">
    <source>
        <dbReference type="ARBA" id="ARBA00023125"/>
    </source>
</evidence>
<proteinExistence type="predicted"/>
<reference evidence="4" key="1">
    <citation type="submission" date="2021-01" db="EMBL/GenBank/DDBJ databases">
        <title>Genome public.</title>
        <authorList>
            <person name="Liu C."/>
            <person name="Sun Q."/>
        </authorList>
    </citation>
    <scope>NUCLEOTIDE SEQUENCE</scope>
    <source>
        <strain evidence="4">YIM B02565</strain>
    </source>
</reference>
<protein>
    <submittedName>
        <fullName evidence="4">TetR/AcrR family transcriptional regulator</fullName>
    </submittedName>
</protein>
<dbReference type="PROSITE" id="PS50977">
    <property type="entry name" value="HTH_TETR_2"/>
    <property type="match status" value="1"/>
</dbReference>
<feature type="DNA-binding region" description="H-T-H motif" evidence="2">
    <location>
        <begin position="29"/>
        <end position="48"/>
    </location>
</feature>
<comment type="caution">
    <text evidence="4">The sequence shown here is derived from an EMBL/GenBank/DDBJ whole genome shotgun (WGS) entry which is preliminary data.</text>
</comment>
<dbReference type="GO" id="GO:0003677">
    <property type="term" value="F:DNA binding"/>
    <property type="evidence" value="ECO:0007669"/>
    <property type="project" value="UniProtKB-UniRule"/>
</dbReference>
<dbReference type="InterPro" id="IPR009057">
    <property type="entry name" value="Homeodomain-like_sf"/>
</dbReference>
<evidence type="ECO:0000313" key="5">
    <source>
        <dbReference type="Proteomes" id="UP000623681"/>
    </source>
</evidence>
<dbReference type="SUPFAM" id="SSF46689">
    <property type="entry name" value="Homeodomain-like"/>
    <property type="match status" value="1"/>
</dbReference>
<dbReference type="InterPro" id="IPR050624">
    <property type="entry name" value="HTH-type_Tx_Regulator"/>
</dbReference>
<dbReference type="Gene3D" id="1.10.357.10">
    <property type="entry name" value="Tetracycline Repressor, domain 2"/>
    <property type="match status" value="1"/>
</dbReference>
<dbReference type="InterPro" id="IPR023772">
    <property type="entry name" value="DNA-bd_HTH_TetR-type_CS"/>
</dbReference>
<dbReference type="AlphaFoldDB" id="A0A937K5Z8"/>
<dbReference type="Proteomes" id="UP000623681">
    <property type="component" value="Unassembled WGS sequence"/>
</dbReference>
<dbReference type="RefSeq" id="WP_202769115.1">
    <property type="nucleotide sequence ID" value="NZ_JAESWA010000027.1"/>
</dbReference>
<keyword evidence="5" id="KW-1185">Reference proteome</keyword>
<dbReference type="PANTHER" id="PTHR43479">
    <property type="entry name" value="ACREF/ENVCD OPERON REPRESSOR-RELATED"/>
    <property type="match status" value="1"/>
</dbReference>
<accession>A0A937K5Z8</accession>
<feature type="domain" description="HTH tetR-type" evidence="3">
    <location>
        <begin position="6"/>
        <end position="66"/>
    </location>
</feature>
<name>A0A937K5Z8_9CLOT</name>
<sequence length="175" mass="20221">MPKIIENLRDKILDEGKKALIEQGYKNASIRDITKACGIGTGTFYNYFNNKGELAVEVFERDWSMIIISIQAIVKADISLKDKLFQIFLYVDGFLKNHISVFVEMSKEDYTYNEVDVMAPLYEAIEEILLFHKNKGDITSSVELAKLTKFLVYNLTNISKQKFMTFDEFYALLNL</sequence>
<keyword evidence="1 2" id="KW-0238">DNA-binding</keyword>
<dbReference type="PRINTS" id="PR00455">
    <property type="entry name" value="HTHTETR"/>
</dbReference>
<dbReference type="Pfam" id="PF00440">
    <property type="entry name" value="TetR_N"/>
    <property type="match status" value="1"/>
</dbReference>
<organism evidence="4 5">
    <name type="scientific">Clostridium paridis</name>
    <dbReference type="NCBI Taxonomy" id="2803863"/>
    <lineage>
        <taxon>Bacteria</taxon>
        <taxon>Bacillati</taxon>
        <taxon>Bacillota</taxon>
        <taxon>Clostridia</taxon>
        <taxon>Eubacteriales</taxon>
        <taxon>Clostridiaceae</taxon>
        <taxon>Clostridium</taxon>
    </lineage>
</organism>
<gene>
    <name evidence="4" type="ORF">JK634_17975</name>
</gene>
<dbReference type="PROSITE" id="PS01081">
    <property type="entry name" value="HTH_TETR_1"/>
    <property type="match status" value="1"/>
</dbReference>